<evidence type="ECO:0000313" key="1">
    <source>
        <dbReference type="EMBL" id="KAJ6038005.1"/>
    </source>
</evidence>
<name>A0AAD6I9Q0_PENCN</name>
<gene>
    <name evidence="1" type="ORF">N7460_007776</name>
</gene>
<dbReference type="Proteomes" id="UP001219568">
    <property type="component" value="Unassembled WGS sequence"/>
</dbReference>
<keyword evidence="2" id="KW-1185">Reference proteome</keyword>
<dbReference type="AlphaFoldDB" id="A0AAD6I9Q0"/>
<reference evidence="1" key="1">
    <citation type="journal article" date="2023" name="IMA Fungus">
        <title>Comparative genomic study of the Penicillium genus elucidates a diverse pangenome and 15 lateral gene transfer events.</title>
        <authorList>
            <person name="Petersen C."/>
            <person name="Sorensen T."/>
            <person name="Nielsen M.R."/>
            <person name="Sondergaard T.E."/>
            <person name="Sorensen J.L."/>
            <person name="Fitzpatrick D.A."/>
            <person name="Frisvad J.C."/>
            <person name="Nielsen K.L."/>
        </authorList>
    </citation>
    <scope>NUCLEOTIDE SEQUENCE</scope>
    <source>
        <strain evidence="1">IBT 15450</strain>
    </source>
</reference>
<organism evidence="1 2">
    <name type="scientific">Penicillium canescens</name>
    <dbReference type="NCBI Taxonomy" id="5083"/>
    <lineage>
        <taxon>Eukaryota</taxon>
        <taxon>Fungi</taxon>
        <taxon>Dikarya</taxon>
        <taxon>Ascomycota</taxon>
        <taxon>Pezizomycotina</taxon>
        <taxon>Eurotiomycetes</taxon>
        <taxon>Eurotiomycetidae</taxon>
        <taxon>Eurotiales</taxon>
        <taxon>Aspergillaceae</taxon>
        <taxon>Penicillium</taxon>
    </lineage>
</organism>
<dbReference type="EMBL" id="JAQJZL010000009">
    <property type="protein sequence ID" value="KAJ6038005.1"/>
    <property type="molecule type" value="Genomic_DNA"/>
</dbReference>
<comment type="caution">
    <text evidence="1">The sequence shown here is derived from an EMBL/GenBank/DDBJ whole genome shotgun (WGS) entry which is preliminary data.</text>
</comment>
<evidence type="ECO:0000313" key="2">
    <source>
        <dbReference type="Proteomes" id="UP001219568"/>
    </source>
</evidence>
<accession>A0AAD6I9Q0</accession>
<sequence length="84" mass="9511">MFHVFDPLGSNANTHLIVLHMAPAPFSVEDARSSLLEDGFYHLVDPEQPERNVEMEPEDFALASEYGLNFCKLKVLDDMVSESR</sequence>
<reference evidence="1" key="2">
    <citation type="submission" date="2023-01" db="EMBL/GenBank/DDBJ databases">
        <authorList>
            <person name="Petersen C."/>
        </authorList>
    </citation>
    <scope>NUCLEOTIDE SEQUENCE</scope>
    <source>
        <strain evidence="1">IBT 15450</strain>
    </source>
</reference>
<protein>
    <submittedName>
        <fullName evidence="1">Uncharacterized protein</fullName>
    </submittedName>
</protein>
<proteinExistence type="predicted"/>